<accession>A0ABQ0D9S2</accession>
<name>A0ABQ0D9S2_9EUKA</name>
<proteinExistence type="predicted"/>
<evidence type="ECO:0000313" key="3">
    <source>
        <dbReference type="EMBL" id="GAB1219612.1"/>
    </source>
</evidence>
<dbReference type="Proteomes" id="UP001628156">
    <property type="component" value="Unassembled WGS sequence"/>
</dbReference>
<organism evidence="3 5">
    <name type="scientific">Entamoeba nuttalli</name>
    <dbReference type="NCBI Taxonomy" id="412467"/>
    <lineage>
        <taxon>Eukaryota</taxon>
        <taxon>Amoebozoa</taxon>
        <taxon>Evosea</taxon>
        <taxon>Archamoebae</taxon>
        <taxon>Mastigamoebida</taxon>
        <taxon>Entamoebidae</taxon>
        <taxon>Entamoeba</taxon>
    </lineage>
</organism>
<reference evidence="3 5" key="1">
    <citation type="journal article" date="2019" name="PLoS Negl. Trop. Dis.">
        <title>Whole genome sequencing of Entamoeba nuttalli reveals mammalian host-related molecular signatures and a novel octapeptide-repeat surface protein.</title>
        <authorList>
            <person name="Tanaka M."/>
            <person name="Makiuchi T."/>
            <person name="Komiyama T."/>
            <person name="Shiina T."/>
            <person name="Osaki K."/>
            <person name="Tachibana H."/>
        </authorList>
    </citation>
    <scope>NUCLEOTIDE SEQUENCE [LARGE SCALE GENOMIC DNA]</scope>
    <source>
        <strain evidence="3 5">P19-061405</strain>
    </source>
</reference>
<evidence type="ECO:0000313" key="4">
    <source>
        <dbReference type="EMBL" id="GAB1222437.1"/>
    </source>
</evidence>
<feature type="coiled-coil region" evidence="1">
    <location>
        <begin position="99"/>
        <end position="137"/>
    </location>
</feature>
<dbReference type="InterPro" id="IPR053822">
    <property type="entry name" value="SDE2-like_dom"/>
</dbReference>
<keyword evidence="1" id="KW-0175">Coiled coil</keyword>
<dbReference type="Pfam" id="PF22782">
    <property type="entry name" value="SDE2"/>
    <property type="match status" value="1"/>
</dbReference>
<evidence type="ECO:0000259" key="2">
    <source>
        <dbReference type="Pfam" id="PF22782"/>
    </source>
</evidence>
<sequence>MFQVTYHGIHSFNEGTTIDFISQYFNIPRQYFYLIKNGKLKYEGHNGEVLDLIIRAHGGKGGFGALLKGKEIKSKKKENLPEDYYDMSRDLNTGKRIYQIRTEKELERKEERRVELKEMEIKKEKEMEEEYNLKKEEDILLTEDTTKKLLRKIDCCMNEGGIKRKKEENKDNNGKKIKYEENELDILNPF</sequence>
<reference evidence="3" key="2">
    <citation type="submission" date="2024-08" db="EMBL/GenBank/DDBJ databases">
        <title>Draft genome assembly of Entamoeba nuttalli using a combination of long-read and short-read sequencing data.</title>
        <authorList>
            <person name="Tanaka M."/>
            <person name="Tachibana H."/>
        </authorList>
    </citation>
    <scope>NUCLEOTIDE SEQUENCE</scope>
    <source>
        <strain evidence="3">P19-061405</strain>
    </source>
</reference>
<evidence type="ECO:0000256" key="1">
    <source>
        <dbReference type="SAM" id="Coils"/>
    </source>
</evidence>
<comment type="caution">
    <text evidence="3">The sequence shown here is derived from an EMBL/GenBank/DDBJ whole genome shotgun (WGS) entry which is preliminary data.</text>
</comment>
<protein>
    <recommendedName>
        <fullName evidence="2">SDE2-like domain-containing protein</fullName>
    </recommendedName>
</protein>
<gene>
    <name evidence="3" type="ORF">ENUP19_0039G0027</name>
    <name evidence="4" type="ORF">ENUP19_0110G0006</name>
</gene>
<dbReference type="EMBL" id="BAAFRS010000039">
    <property type="protein sequence ID" value="GAB1219612.1"/>
    <property type="molecule type" value="Genomic_DNA"/>
</dbReference>
<evidence type="ECO:0000313" key="5">
    <source>
        <dbReference type="Proteomes" id="UP001628156"/>
    </source>
</evidence>
<keyword evidence="5" id="KW-1185">Reference proteome</keyword>
<dbReference type="EMBL" id="BAAFRS010000110">
    <property type="protein sequence ID" value="GAB1222437.1"/>
    <property type="molecule type" value="Genomic_DNA"/>
</dbReference>
<feature type="domain" description="SDE2-like" evidence="2">
    <location>
        <begin position="58"/>
        <end position="134"/>
    </location>
</feature>